<evidence type="ECO:0000256" key="6">
    <source>
        <dbReference type="ARBA" id="ARBA00023163"/>
    </source>
</evidence>
<dbReference type="PANTHER" id="PTHR48111:SF2">
    <property type="entry name" value="RESPONSE REGULATOR SAER"/>
    <property type="match status" value="1"/>
</dbReference>
<evidence type="ECO:0000313" key="13">
    <source>
        <dbReference type="Proteomes" id="UP000461506"/>
    </source>
</evidence>
<dbReference type="InterPro" id="IPR001789">
    <property type="entry name" value="Sig_transdc_resp-reg_receiver"/>
</dbReference>
<dbReference type="GO" id="GO:0000156">
    <property type="term" value="F:phosphorelay response regulator activity"/>
    <property type="evidence" value="ECO:0007669"/>
    <property type="project" value="TreeGrafter"/>
</dbReference>
<dbReference type="SUPFAM" id="SSF52172">
    <property type="entry name" value="CheY-like"/>
    <property type="match status" value="1"/>
</dbReference>
<dbReference type="CDD" id="cd00383">
    <property type="entry name" value="trans_reg_C"/>
    <property type="match status" value="1"/>
</dbReference>
<dbReference type="PROSITE" id="PS50110">
    <property type="entry name" value="RESPONSE_REGULATORY"/>
    <property type="match status" value="1"/>
</dbReference>
<dbReference type="GO" id="GO:0000976">
    <property type="term" value="F:transcription cis-regulatory region binding"/>
    <property type="evidence" value="ECO:0007669"/>
    <property type="project" value="TreeGrafter"/>
</dbReference>
<dbReference type="FunFam" id="1.10.10.10:FF:000018">
    <property type="entry name" value="DNA-binding response regulator ResD"/>
    <property type="match status" value="1"/>
</dbReference>
<reference evidence="12 13" key="1">
    <citation type="journal article" date="2019" name="Nat. Med.">
        <title>A library of human gut bacterial isolates paired with longitudinal multiomics data enables mechanistic microbiome research.</title>
        <authorList>
            <person name="Poyet M."/>
            <person name="Groussin M."/>
            <person name="Gibbons S.M."/>
            <person name="Avila-Pacheco J."/>
            <person name="Jiang X."/>
            <person name="Kearney S.M."/>
            <person name="Perrotta A.R."/>
            <person name="Berdy B."/>
            <person name="Zhao S."/>
            <person name="Lieberman T.D."/>
            <person name="Swanson P.K."/>
            <person name="Smith M."/>
            <person name="Roesemann S."/>
            <person name="Alexander J.E."/>
            <person name="Rich S.A."/>
            <person name="Livny J."/>
            <person name="Vlamakis H."/>
            <person name="Clish C."/>
            <person name="Bullock K."/>
            <person name="Deik A."/>
            <person name="Scott J."/>
            <person name="Pierce K.A."/>
            <person name="Xavier R.J."/>
            <person name="Alm E.J."/>
        </authorList>
    </citation>
    <scope>NUCLEOTIDE SEQUENCE [LARGE SCALE GENOMIC DNA]</scope>
    <source>
        <strain evidence="12 13">BIOML-A1</strain>
    </source>
</reference>
<dbReference type="GO" id="GO:0032993">
    <property type="term" value="C:protein-DNA complex"/>
    <property type="evidence" value="ECO:0007669"/>
    <property type="project" value="TreeGrafter"/>
</dbReference>
<dbReference type="Pfam" id="PF00486">
    <property type="entry name" value="Trans_reg_C"/>
    <property type="match status" value="1"/>
</dbReference>
<dbReference type="FunFam" id="3.40.50.2300:FF:000001">
    <property type="entry name" value="DNA-binding response regulator PhoB"/>
    <property type="match status" value="1"/>
</dbReference>
<keyword evidence="3" id="KW-0902">Two-component regulatory system</keyword>
<dbReference type="InterPro" id="IPR016032">
    <property type="entry name" value="Sig_transdc_resp-reg_C-effctor"/>
</dbReference>
<sequence>MAEQTILIAEDDPDIRDGVRILLSGEGYHIIEAENGTRALEVFRPEVDLVILDIMMPGMSGLRVCEELRKLSTVPILFLTAKSQESDKLLGLTAGGDDYLPKPFSFAELSARVKALLRRYCVYQGKGQAPARAENLTLCSHGVKLALDCNRVWVDGEEIDLTETEYKILRLLMQSPQRIFPVQVIYEDVWQEPYFYTSNGTVMVHIRNLRMKIEKDPQNPARLQTMWGKGYRFVPGEEKDHA</sequence>
<evidence type="ECO:0000259" key="10">
    <source>
        <dbReference type="PROSITE" id="PS50110"/>
    </source>
</evidence>
<comment type="function">
    <text evidence="7">May play the central regulatory role in sporulation. It may be an element of the effector pathway responsible for the activation of sporulation genes in response to nutritional stress. Spo0A may act in concert with spo0H (a sigma factor) to control the expression of some genes that are critical to the sporulation process.</text>
</comment>
<dbReference type="EMBL" id="WKQN01000002">
    <property type="protein sequence ID" value="MSC62266.1"/>
    <property type="molecule type" value="Genomic_DNA"/>
</dbReference>
<keyword evidence="4" id="KW-0805">Transcription regulation</keyword>
<evidence type="ECO:0000256" key="5">
    <source>
        <dbReference type="ARBA" id="ARBA00023125"/>
    </source>
</evidence>
<dbReference type="InterPro" id="IPR001867">
    <property type="entry name" value="OmpR/PhoB-type_DNA-bd"/>
</dbReference>
<dbReference type="SUPFAM" id="SSF46894">
    <property type="entry name" value="C-terminal effector domain of the bipartite response regulators"/>
    <property type="match status" value="1"/>
</dbReference>
<dbReference type="Gene3D" id="6.10.250.690">
    <property type="match status" value="1"/>
</dbReference>
<comment type="caution">
    <text evidence="12">The sequence shown here is derived from an EMBL/GenBank/DDBJ whole genome shotgun (WGS) entry which is preliminary data.</text>
</comment>
<organism evidence="12 13">
    <name type="scientific">Faecalibacterium prausnitzii</name>
    <dbReference type="NCBI Taxonomy" id="853"/>
    <lineage>
        <taxon>Bacteria</taxon>
        <taxon>Bacillati</taxon>
        <taxon>Bacillota</taxon>
        <taxon>Clostridia</taxon>
        <taxon>Eubacteriales</taxon>
        <taxon>Oscillospiraceae</taxon>
        <taxon>Faecalibacterium</taxon>
    </lineage>
</organism>
<evidence type="ECO:0000256" key="7">
    <source>
        <dbReference type="ARBA" id="ARBA00024867"/>
    </source>
</evidence>
<dbReference type="InterPro" id="IPR036388">
    <property type="entry name" value="WH-like_DNA-bd_sf"/>
</dbReference>
<gene>
    <name evidence="12" type="ORF">GKD95_02660</name>
</gene>
<dbReference type="SMART" id="SM00448">
    <property type="entry name" value="REC"/>
    <property type="match status" value="1"/>
</dbReference>
<protein>
    <recommendedName>
        <fullName evidence="1">Stage 0 sporulation protein A homolog</fullName>
    </recommendedName>
</protein>
<accession>A0A844DLJ4</accession>
<dbReference type="CDD" id="cd17574">
    <property type="entry name" value="REC_OmpR"/>
    <property type="match status" value="1"/>
</dbReference>
<dbReference type="GO" id="GO:0006355">
    <property type="term" value="P:regulation of DNA-templated transcription"/>
    <property type="evidence" value="ECO:0007669"/>
    <property type="project" value="InterPro"/>
</dbReference>
<keyword evidence="2 8" id="KW-0597">Phosphoprotein</keyword>
<evidence type="ECO:0000313" key="12">
    <source>
        <dbReference type="EMBL" id="MSC62266.1"/>
    </source>
</evidence>
<feature type="domain" description="OmpR/PhoB-type" evidence="11">
    <location>
        <begin position="134"/>
        <end position="235"/>
    </location>
</feature>
<dbReference type="KEGG" id="fpra:CG447_04405"/>
<dbReference type="RefSeq" id="WP_005933159.1">
    <property type="nucleotide sequence ID" value="NZ_LR699965.1"/>
</dbReference>
<evidence type="ECO:0000256" key="9">
    <source>
        <dbReference type="PROSITE-ProRule" id="PRU01091"/>
    </source>
</evidence>
<feature type="modified residue" description="4-aspartylphosphate" evidence="8">
    <location>
        <position position="53"/>
    </location>
</feature>
<dbReference type="PANTHER" id="PTHR48111">
    <property type="entry name" value="REGULATOR OF RPOS"/>
    <property type="match status" value="1"/>
</dbReference>
<keyword evidence="6" id="KW-0804">Transcription</keyword>
<dbReference type="InterPro" id="IPR039420">
    <property type="entry name" value="WalR-like"/>
</dbReference>
<evidence type="ECO:0000256" key="2">
    <source>
        <dbReference type="ARBA" id="ARBA00022553"/>
    </source>
</evidence>
<feature type="domain" description="Response regulatory" evidence="10">
    <location>
        <begin position="5"/>
        <end position="117"/>
    </location>
</feature>
<dbReference type="Proteomes" id="UP000461506">
    <property type="component" value="Unassembled WGS sequence"/>
</dbReference>
<evidence type="ECO:0000256" key="1">
    <source>
        <dbReference type="ARBA" id="ARBA00018672"/>
    </source>
</evidence>
<dbReference type="Pfam" id="PF00072">
    <property type="entry name" value="Response_reg"/>
    <property type="match status" value="1"/>
</dbReference>
<dbReference type="InterPro" id="IPR011006">
    <property type="entry name" value="CheY-like_superfamily"/>
</dbReference>
<evidence type="ECO:0000256" key="3">
    <source>
        <dbReference type="ARBA" id="ARBA00023012"/>
    </source>
</evidence>
<name>A0A844DLJ4_9FIRM</name>
<dbReference type="PROSITE" id="PS51755">
    <property type="entry name" value="OMPR_PHOB"/>
    <property type="match status" value="1"/>
</dbReference>
<feature type="DNA-binding region" description="OmpR/PhoB-type" evidence="9">
    <location>
        <begin position="134"/>
        <end position="235"/>
    </location>
</feature>
<dbReference type="Gene3D" id="3.40.50.2300">
    <property type="match status" value="1"/>
</dbReference>
<evidence type="ECO:0000256" key="8">
    <source>
        <dbReference type="PROSITE-ProRule" id="PRU00169"/>
    </source>
</evidence>
<evidence type="ECO:0000259" key="11">
    <source>
        <dbReference type="PROSITE" id="PS51755"/>
    </source>
</evidence>
<dbReference type="AlphaFoldDB" id="A0A844DLJ4"/>
<evidence type="ECO:0000256" key="4">
    <source>
        <dbReference type="ARBA" id="ARBA00023015"/>
    </source>
</evidence>
<dbReference type="GO" id="GO:0005829">
    <property type="term" value="C:cytosol"/>
    <property type="evidence" value="ECO:0007669"/>
    <property type="project" value="TreeGrafter"/>
</dbReference>
<dbReference type="Gene3D" id="1.10.10.10">
    <property type="entry name" value="Winged helix-like DNA-binding domain superfamily/Winged helix DNA-binding domain"/>
    <property type="match status" value="1"/>
</dbReference>
<dbReference type="SMART" id="SM00862">
    <property type="entry name" value="Trans_reg_C"/>
    <property type="match status" value="1"/>
</dbReference>
<keyword evidence="5 9" id="KW-0238">DNA-binding</keyword>
<proteinExistence type="predicted"/>
<dbReference type="GeneID" id="90659604"/>